<dbReference type="EMBL" id="JAQGDS010000001">
    <property type="protein sequence ID" value="KAJ6264771.1"/>
    <property type="molecule type" value="Genomic_DNA"/>
</dbReference>
<feature type="region of interest" description="Disordered" evidence="1">
    <location>
        <begin position="1"/>
        <end position="54"/>
    </location>
</feature>
<proteinExistence type="predicted"/>
<gene>
    <name evidence="2" type="ORF">Dda_0923</name>
</gene>
<keyword evidence="3" id="KW-1185">Reference proteome</keyword>
<dbReference type="AlphaFoldDB" id="A0AAD6J639"/>
<comment type="caution">
    <text evidence="2">The sequence shown here is derived from an EMBL/GenBank/DDBJ whole genome shotgun (WGS) entry which is preliminary data.</text>
</comment>
<reference evidence="2" key="1">
    <citation type="submission" date="2023-01" db="EMBL/GenBank/DDBJ databases">
        <title>The chitinases involved in constricting ring structure development in the nematode-trapping fungus Drechslerella dactyloides.</title>
        <authorList>
            <person name="Wang R."/>
            <person name="Zhang L."/>
            <person name="Tang P."/>
            <person name="Li S."/>
            <person name="Liang L."/>
        </authorList>
    </citation>
    <scope>NUCLEOTIDE SEQUENCE</scope>
    <source>
        <strain evidence="2">YMF1.00031</strain>
    </source>
</reference>
<feature type="compositionally biased region" description="Basic and acidic residues" evidence="1">
    <location>
        <begin position="19"/>
        <end position="49"/>
    </location>
</feature>
<protein>
    <submittedName>
        <fullName evidence="2">Uncharacterized protein</fullName>
    </submittedName>
</protein>
<evidence type="ECO:0000313" key="2">
    <source>
        <dbReference type="EMBL" id="KAJ6264771.1"/>
    </source>
</evidence>
<evidence type="ECO:0000256" key="1">
    <source>
        <dbReference type="SAM" id="MobiDB-lite"/>
    </source>
</evidence>
<organism evidence="2 3">
    <name type="scientific">Drechslerella dactyloides</name>
    <name type="common">Nematode-trapping fungus</name>
    <name type="synonym">Arthrobotrys dactyloides</name>
    <dbReference type="NCBI Taxonomy" id="74499"/>
    <lineage>
        <taxon>Eukaryota</taxon>
        <taxon>Fungi</taxon>
        <taxon>Dikarya</taxon>
        <taxon>Ascomycota</taxon>
        <taxon>Pezizomycotina</taxon>
        <taxon>Orbiliomycetes</taxon>
        <taxon>Orbiliales</taxon>
        <taxon>Orbiliaceae</taxon>
        <taxon>Drechslerella</taxon>
    </lineage>
</organism>
<accession>A0AAD6J639</accession>
<dbReference type="Proteomes" id="UP001221413">
    <property type="component" value="Unassembled WGS sequence"/>
</dbReference>
<name>A0AAD6J639_DREDA</name>
<sequence length="69" mass="7909">MYQKNAMSPAIVDDGQNGRGKEHDVKENVKERQLTDRKKREMEGKEGRRYQGNAEAVGKVMRDSLMLCP</sequence>
<evidence type="ECO:0000313" key="3">
    <source>
        <dbReference type="Proteomes" id="UP001221413"/>
    </source>
</evidence>